<organism evidence="1 2">
    <name type="scientific">Mucuna pruriens</name>
    <name type="common">Velvet bean</name>
    <name type="synonym">Dolichos pruriens</name>
    <dbReference type="NCBI Taxonomy" id="157652"/>
    <lineage>
        <taxon>Eukaryota</taxon>
        <taxon>Viridiplantae</taxon>
        <taxon>Streptophyta</taxon>
        <taxon>Embryophyta</taxon>
        <taxon>Tracheophyta</taxon>
        <taxon>Spermatophyta</taxon>
        <taxon>Magnoliopsida</taxon>
        <taxon>eudicotyledons</taxon>
        <taxon>Gunneridae</taxon>
        <taxon>Pentapetalae</taxon>
        <taxon>rosids</taxon>
        <taxon>fabids</taxon>
        <taxon>Fabales</taxon>
        <taxon>Fabaceae</taxon>
        <taxon>Papilionoideae</taxon>
        <taxon>50 kb inversion clade</taxon>
        <taxon>NPAAA clade</taxon>
        <taxon>indigoferoid/millettioid clade</taxon>
        <taxon>Phaseoleae</taxon>
        <taxon>Mucuna</taxon>
    </lineage>
</organism>
<accession>A0A371GAC8</accession>
<protein>
    <submittedName>
        <fullName evidence="1">Uncharacterized protein</fullName>
    </submittedName>
</protein>
<dbReference type="EMBL" id="QJKJ01006212">
    <property type="protein sequence ID" value="RDX87517.1"/>
    <property type="molecule type" value="Genomic_DNA"/>
</dbReference>
<gene>
    <name evidence="1" type="ORF">CR513_31001</name>
</gene>
<reference evidence="1" key="1">
    <citation type="submission" date="2018-05" db="EMBL/GenBank/DDBJ databases">
        <title>Draft genome of Mucuna pruriens seed.</title>
        <authorList>
            <person name="Nnadi N.E."/>
            <person name="Vos R."/>
            <person name="Hasami M.H."/>
            <person name="Devisetty U.K."/>
            <person name="Aguiy J.C."/>
        </authorList>
    </citation>
    <scope>NUCLEOTIDE SEQUENCE [LARGE SCALE GENOMIC DNA]</scope>
    <source>
        <strain evidence="1">JCA_2017</strain>
    </source>
</reference>
<name>A0A371GAC8_MUCPR</name>
<keyword evidence="2" id="KW-1185">Reference proteome</keyword>
<feature type="non-terminal residue" evidence="1">
    <location>
        <position position="1"/>
    </location>
</feature>
<dbReference type="AlphaFoldDB" id="A0A371GAC8"/>
<sequence length="69" mass="8021">MPTPLRLRLLSSSRLSGSIQQASFVARFSHLEFRKLCGPLREDCPMKVDWLKGRLVVKSLKQSPRAWFY</sequence>
<comment type="caution">
    <text evidence="1">The sequence shown here is derived from an EMBL/GenBank/DDBJ whole genome shotgun (WGS) entry which is preliminary data.</text>
</comment>
<dbReference type="Proteomes" id="UP000257109">
    <property type="component" value="Unassembled WGS sequence"/>
</dbReference>
<evidence type="ECO:0000313" key="1">
    <source>
        <dbReference type="EMBL" id="RDX87517.1"/>
    </source>
</evidence>
<proteinExistence type="predicted"/>
<evidence type="ECO:0000313" key="2">
    <source>
        <dbReference type="Proteomes" id="UP000257109"/>
    </source>
</evidence>